<keyword evidence="3" id="KW-1185">Reference proteome</keyword>
<protein>
    <submittedName>
        <fullName evidence="2">Uncharacterized protein</fullName>
    </submittedName>
</protein>
<feature type="region of interest" description="Disordered" evidence="1">
    <location>
        <begin position="1"/>
        <end position="23"/>
    </location>
</feature>
<organism evidence="2 3">
    <name type="scientific">Phialocephala subalpina</name>
    <dbReference type="NCBI Taxonomy" id="576137"/>
    <lineage>
        <taxon>Eukaryota</taxon>
        <taxon>Fungi</taxon>
        <taxon>Dikarya</taxon>
        <taxon>Ascomycota</taxon>
        <taxon>Pezizomycotina</taxon>
        <taxon>Leotiomycetes</taxon>
        <taxon>Helotiales</taxon>
        <taxon>Mollisiaceae</taxon>
        <taxon>Phialocephala</taxon>
        <taxon>Phialocephala fortinii species complex</taxon>
    </lineage>
</organism>
<sequence length="272" mass="30265">MAAHTRSQTANIENQKPTRREGNIVQLSGRIQSVKATEDWCREEAQSKSDYNRDGTKSIDVLRHMANLSSIQDAYLLASSDGDSSSEPSAPKAINLTFCDFLDSLPRTLLTVYVCRPTSNVPISRECCTVLVRCVRSQSVLDSDLTRVIGVGHLNFEDLFEVISGSRSGQSLEGLRMDSYYYTIAIVPAPGMHRLPAVRYLETIAPHLLKCHDPDSEYEIPEIEVGARELVPPNIEVLKVELSHVDFSFVIDFLTEQAKCLPPRGSTREHAS</sequence>
<name>A0A1L7XRJ3_9HELO</name>
<dbReference type="EMBL" id="FJOG01000045">
    <property type="protein sequence ID" value="CZR67547.1"/>
    <property type="molecule type" value="Genomic_DNA"/>
</dbReference>
<evidence type="ECO:0000313" key="3">
    <source>
        <dbReference type="Proteomes" id="UP000184330"/>
    </source>
</evidence>
<dbReference type="Proteomes" id="UP000184330">
    <property type="component" value="Unassembled WGS sequence"/>
</dbReference>
<proteinExistence type="predicted"/>
<gene>
    <name evidence="2" type="ORF">PAC_17446</name>
</gene>
<reference evidence="2 3" key="1">
    <citation type="submission" date="2016-03" db="EMBL/GenBank/DDBJ databases">
        <authorList>
            <person name="Ploux O."/>
        </authorList>
    </citation>
    <scope>NUCLEOTIDE SEQUENCE [LARGE SCALE GENOMIC DNA]</scope>
    <source>
        <strain evidence="2 3">UAMH 11012</strain>
    </source>
</reference>
<feature type="compositionally biased region" description="Polar residues" evidence="1">
    <location>
        <begin position="1"/>
        <end position="15"/>
    </location>
</feature>
<evidence type="ECO:0000313" key="2">
    <source>
        <dbReference type="EMBL" id="CZR67547.1"/>
    </source>
</evidence>
<accession>A0A1L7XRJ3</accession>
<dbReference type="AlphaFoldDB" id="A0A1L7XRJ3"/>
<evidence type="ECO:0000256" key="1">
    <source>
        <dbReference type="SAM" id="MobiDB-lite"/>
    </source>
</evidence>